<organism evidence="1">
    <name type="scientific">Arundo donax</name>
    <name type="common">Giant reed</name>
    <name type="synonym">Donax arundinaceus</name>
    <dbReference type="NCBI Taxonomy" id="35708"/>
    <lineage>
        <taxon>Eukaryota</taxon>
        <taxon>Viridiplantae</taxon>
        <taxon>Streptophyta</taxon>
        <taxon>Embryophyta</taxon>
        <taxon>Tracheophyta</taxon>
        <taxon>Spermatophyta</taxon>
        <taxon>Magnoliopsida</taxon>
        <taxon>Liliopsida</taxon>
        <taxon>Poales</taxon>
        <taxon>Poaceae</taxon>
        <taxon>PACMAD clade</taxon>
        <taxon>Arundinoideae</taxon>
        <taxon>Arundineae</taxon>
        <taxon>Arundo</taxon>
    </lineage>
</organism>
<dbReference type="AlphaFoldDB" id="A0A0A9FYF8"/>
<sequence length="32" mass="3697">MLQKEIPFLTTTHNAEVQRDHGNMLKPCCMPI</sequence>
<proteinExistence type="predicted"/>
<accession>A0A0A9FYF8</accession>
<name>A0A0A9FYF8_ARUDO</name>
<protein>
    <submittedName>
        <fullName evidence="1">Uncharacterized protein</fullName>
    </submittedName>
</protein>
<reference evidence="1" key="2">
    <citation type="journal article" date="2015" name="Data Brief">
        <title>Shoot transcriptome of the giant reed, Arundo donax.</title>
        <authorList>
            <person name="Barrero R.A."/>
            <person name="Guerrero F.D."/>
            <person name="Moolhuijzen P."/>
            <person name="Goolsby J.A."/>
            <person name="Tidwell J."/>
            <person name="Bellgard S.E."/>
            <person name="Bellgard M.I."/>
        </authorList>
    </citation>
    <scope>NUCLEOTIDE SEQUENCE</scope>
    <source>
        <tissue evidence="1">Shoot tissue taken approximately 20 cm above the soil surface</tissue>
    </source>
</reference>
<reference evidence="1" key="1">
    <citation type="submission" date="2014-09" db="EMBL/GenBank/DDBJ databases">
        <authorList>
            <person name="Magalhaes I.L.F."/>
            <person name="Oliveira U."/>
            <person name="Santos F.R."/>
            <person name="Vidigal T.H.D.A."/>
            <person name="Brescovit A.D."/>
            <person name="Santos A.J."/>
        </authorList>
    </citation>
    <scope>NUCLEOTIDE SEQUENCE</scope>
    <source>
        <tissue evidence="1">Shoot tissue taken approximately 20 cm above the soil surface</tissue>
    </source>
</reference>
<dbReference type="EMBL" id="GBRH01182555">
    <property type="protein sequence ID" value="JAE15341.1"/>
    <property type="molecule type" value="Transcribed_RNA"/>
</dbReference>
<evidence type="ECO:0000313" key="1">
    <source>
        <dbReference type="EMBL" id="JAE15341.1"/>
    </source>
</evidence>